<name>A0A8J3EUJ3_9ACTN</name>
<evidence type="ECO:0000313" key="3">
    <source>
        <dbReference type="EMBL" id="GGI05971.1"/>
    </source>
</evidence>
<evidence type="ECO:0000313" key="4">
    <source>
        <dbReference type="Proteomes" id="UP000650511"/>
    </source>
</evidence>
<dbReference type="Proteomes" id="UP000650511">
    <property type="component" value="Unassembled WGS sequence"/>
</dbReference>
<dbReference type="EMBL" id="BMHA01000005">
    <property type="protein sequence ID" value="GGI05971.1"/>
    <property type="molecule type" value="Genomic_DNA"/>
</dbReference>
<evidence type="ECO:0000256" key="1">
    <source>
        <dbReference type="SAM" id="Coils"/>
    </source>
</evidence>
<feature type="region of interest" description="Disordered" evidence="2">
    <location>
        <begin position="759"/>
        <end position="789"/>
    </location>
</feature>
<proteinExistence type="predicted"/>
<gene>
    <name evidence="3" type="ORF">GCM10011354_16770</name>
</gene>
<dbReference type="AlphaFoldDB" id="A0A8J3EUJ3"/>
<keyword evidence="1" id="KW-0175">Coiled coil</keyword>
<feature type="region of interest" description="Disordered" evidence="2">
    <location>
        <begin position="246"/>
        <end position="287"/>
    </location>
</feature>
<dbReference type="RefSeq" id="WP_130648627.1">
    <property type="nucleotide sequence ID" value="NZ_BMHA01000005.1"/>
</dbReference>
<feature type="coiled-coil region" evidence="1">
    <location>
        <begin position="174"/>
        <end position="222"/>
    </location>
</feature>
<reference evidence="3" key="2">
    <citation type="submission" date="2020-09" db="EMBL/GenBank/DDBJ databases">
        <authorList>
            <person name="Sun Q."/>
            <person name="Zhou Y."/>
        </authorList>
    </citation>
    <scope>NUCLEOTIDE SEQUENCE</scope>
    <source>
        <strain evidence="3">CGMCC 1.14988</strain>
    </source>
</reference>
<comment type="caution">
    <text evidence="3">The sequence shown here is derived from an EMBL/GenBank/DDBJ whole genome shotgun (WGS) entry which is preliminary data.</text>
</comment>
<reference evidence="3" key="1">
    <citation type="journal article" date="2014" name="Int. J. Syst. Evol. Microbiol.">
        <title>Complete genome sequence of Corynebacterium casei LMG S-19264T (=DSM 44701T), isolated from a smear-ripened cheese.</title>
        <authorList>
            <consortium name="US DOE Joint Genome Institute (JGI-PGF)"/>
            <person name="Walter F."/>
            <person name="Albersmeier A."/>
            <person name="Kalinowski J."/>
            <person name="Ruckert C."/>
        </authorList>
    </citation>
    <scope>NUCLEOTIDE SEQUENCE</scope>
    <source>
        <strain evidence="3">CGMCC 1.14988</strain>
    </source>
</reference>
<dbReference type="OrthoDB" id="3915723at2"/>
<protein>
    <recommendedName>
        <fullName evidence="5">Glycosyl transferases group 1</fullName>
    </recommendedName>
</protein>
<sequence length="789" mass="82362">MRHSPARPLRTVDLLRPHLTGVGHALDLHPGDPDLRGVLGLPADVAHVPVTSPLAAARDASCLLVTRLRVGGDPAEVAGDLDDAGPGARALVLLLGPPESLPVLGLGSALAEAGWRVLAFGELLYELAPGALVAVRDEDGDDLGEDNRRVLERALVPLLLARLDADEDGQVDDAGHLRDRLAQLERQLERLRDDASERRGRERSLERELRQARRRLAQMEASTSYRVGHALVRTSKNPKAVTRLPREVARAVRDRGTSASVTVPGNGTGPPDATSADARGPQPAERRRLVDGLSVAHTADVAPNLALVGTPRLATLLGRHASVTTLLPHDADLLLERLRPAALVVQASAVLRGSPWAGAGTSVSVERDRDLARLLTTASSAGVPTVWWWDAPAAALPLLRAVAATCDVVFSADGRLGPAWTPGADLHALDLAAHHAAAAGGGVVHVHTGGPRAPVGLLRDALRVAAQRARTRVVVDVLDHPRLADITVETGAELALADPHDASAVYADAAVVLASPFTVAPDGTDALGPTLAALLAGARVITGPNPALQELVGELVTVVTGADELPGALEAALAAEPMDDAQRWRQLRRLAAVASPYTALRRLGSAVGGALDPAPQRAVTVVAEFGGHDAVVDDRAPGDPDALIDGVLAQRDRPQVLVARGVRPGHRDRALAELEAAGIQVVATARADGALPSTVDTPWTVRLDAGTRLHPDHLHELLLAAELGPRPDVVGFAGRLGPTEDLPPTGTLLRSALVGRRAGGSDRAMPLGRRTLGVPPIHLADAPTDEGRP</sequence>
<organism evidence="3 4">
    <name type="scientific">Egicoccus halophilus</name>
    <dbReference type="NCBI Taxonomy" id="1670830"/>
    <lineage>
        <taxon>Bacteria</taxon>
        <taxon>Bacillati</taxon>
        <taxon>Actinomycetota</taxon>
        <taxon>Nitriliruptoria</taxon>
        <taxon>Egicoccales</taxon>
        <taxon>Egicoccaceae</taxon>
        <taxon>Egicoccus</taxon>
    </lineage>
</organism>
<feature type="compositionally biased region" description="Basic and acidic residues" evidence="2">
    <location>
        <begin position="246"/>
        <end position="256"/>
    </location>
</feature>
<accession>A0A8J3EUJ3</accession>
<evidence type="ECO:0008006" key="5">
    <source>
        <dbReference type="Google" id="ProtNLM"/>
    </source>
</evidence>
<keyword evidence="4" id="KW-1185">Reference proteome</keyword>
<evidence type="ECO:0000256" key="2">
    <source>
        <dbReference type="SAM" id="MobiDB-lite"/>
    </source>
</evidence>